<comment type="similarity">
    <text evidence="1">Belongs to the short-chain dehydrogenases/reductases (SDR) family.</text>
</comment>
<organism evidence="3">
    <name type="scientific">marine metagenome</name>
    <dbReference type="NCBI Taxonomy" id="408172"/>
    <lineage>
        <taxon>unclassified sequences</taxon>
        <taxon>metagenomes</taxon>
        <taxon>ecological metagenomes</taxon>
    </lineage>
</organism>
<dbReference type="EMBL" id="UINC01001413">
    <property type="protein sequence ID" value="SUZ80081.1"/>
    <property type="molecule type" value="Genomic_DNA"/>
</dbReference>
<evidence type="ECO:0000256" key="1">
    <source>
        <dbReference type="ARBA" id="ARBA00006484"/>
    </source>
</evidence>
<dbReference type="AlphaFoldDB" id="A0A381QL74"/>
<gene>
    <name evidence="3" type="ORF">METZ01_LOCUS32935</name>
</gene>
<name>A0A381QL74_9ZZZZ</name>
<evidence type="ECO:0000313" key="3">
    <source>
        <dbReference type="EMBL" id="SUZ80081.1"/>
    </source>
</evidence>
<protein>
    <recommendedName>
        <fullName evidence="4">Short-chain dehydrogenase</fullName>
    </recommendedName>
</protein>
<dbReference type="InterPro" id="IPR036291">
    <property type="entry name" value="NAD(P)-bd_dom_sf"/>
</dbReference>
<keyword evidence="2" id="KW-0560">Oxidoreductase</keyword>
<dbReference type="CDD" id="cd05233">
    <property type="entry name" value="SDR_c"/>
    <property type="match status" value="1"/>
</dbReference>
<dbReference type="SUPFAM" id="SSF51735">
    <property type="entry name" value="NAD(P)-binding Rossmann-fold domains"/>
    <property type="match status" value="1"/>
</dbReference>
<dbReference type="GO" id="GO:0048038">
    <property type="term" value="F:quinone binding"/>
    <property type="evidence" value="ECO:0007669"/>
    <property type="project" value="TreeGrafter"/>
</dbReference>
<accession>A0A381QL74</accession>
<proteinExistence type="inferred from homology"/>
<sequence length="282" mass="30607">MQEKALEGKIAIVTGAASPRGLGRAMTEALVKAGARVSMMDINQQWLDETSNYMREIGGDDCVMTQIVDVSSIGEAERSIQRTIEELGGLHILVNNAGIAPRNMLMGGKTSNNFWEISADEWDRVVSVNSSGPFYMTRTVVPHMLTQGWGRIIGVTTSMNTMYREGGAPYGPSKAAHEALVAMASRELEGTGVTVNVLVPGGMASTDLIPDDTDHQRENMIEPEVMQAPVVWLASDASDGINGQRFIGYYWDEDLPLVERLEKAAAPAAWPQLGAQAIRLNQ</sequence>
<dbReference type="PANTHER" id="PTHR42760">
    <property type="entry name" value="SHORT-CHAIN DEHYDROGENASES/REDUCTASES FAMILY MEMBER"/>
    <property type="match status" value="1"/>
</dbReference>
<dbReference type="InterPro" id="IPR002347">
    <property type="entry name" value="SDR_fam"/>
</dbReference>
<dbReference type="PRINTS" id="PR00081">
    <property type="entry name" value="GDHRDH"/>
</dbReference>
<dbReference type="PANTHER" id="PTHR42760:SF133">
    <property type="entry name" value="3-OXOACYL-[ACYL-CARRIER-PROTEIN] REDUCTASE"/>
    <property type="match status" value="1"/>
</dbReference>
<dbReference type="Gene3D" id="3.40.50.720">
    <property type="entry name" value="NAD(P)-binding Rossmann-like Domain"/>
    <property type="match status" value="1"/>
</dbReference>
<dbReference type="GO" id="GO:0016616">
    <property type="term" value="F:oxidoreductase activity, acting on the CH-OH group of donors, NAD or NADP as acceptor"/>
    <property type="evidence" value="ECO:0007669"/>
    <property type="project" value="TreeGrafter"/>
</dbReference>
<dbReference type="Pfam" id="PF00106">
    <property type="entry name" value="adh_short"/>
    <property type="match status" value="1"/>
</dbReference>
<evidence type="ECO:0000256" key="2">
    <source>
        <dbReference type="ARBA" id="ARBA00023002"/>
    </source>
</evidence>
<dbReference type="GO" id="GO:0006633">
    <property type="term" value="P:fatty acid biosynthetic process"/>
    <property type="evidence" value="ECO:0007669"/>
    <property type="project" value="TreeGrafter"/>
</dbReference>
<reference evidence="3" key="1">
    <citation type="submission" date="2018-05" db="EMBL/GenBank/DDBJ databases">
        <authorList>
            <person name="Lanie J.A."/>
            <person name="Ng W.-L."/>
            <person name="Kazmierczak K.M."/>
            <person name="Andrzejewski T.M."/>
            <person name="Davidsen T.M."/>
            <person name="Wayne K.J."/>
            <person name="Tettelin H."/>
            <person name="Glass J.I."/>
            <person name="Rusch D."/>
            <person name="Podicherti R."/>
            <person name="Tsui H.-C.T."/>
            <person name="Winkler M.E."/>
        </authorList>
    </citation>
    <scope>NUCLEOTIDE SEQUENCE</scope>
</reference>
<evidence type="ECO:0008006" key="4">
    <source>
        <dbReference type="Google" id="ProtNLM"/>
    </source>
</evidence>